<evidence type="ECO:0000256" key="6">
    <source>
        <dbReference type="ARBA" id="ARBA00023315"/>
    </source>
</evidence>
<dbReference type="InterPro" id="IPR001594">
    <property type="entry name" value="Palmitoyltrfase_DHHC"/>
</dbReference>
<dbReference type="GO" id="GO:0016020">
    <property type="term" value="C:membrane"/>
    <property type="evidence" value="ECO:0007669"/>
    <property type="project" value="UniProtKB-SubCell"/>
</dbReference>
<evidence type="ECO:0000256" key="1">
    <source>
        <dbReference type="ARBA" id="ARBA00004141"/>
    </source>
</evidence>
<evidence type="ECO:0000259" key="9">
    <source>
        <dbReference type="Pfam" id="PF01529"/>
    </source>
</evidence>
<feature type="domain" description="Palmitoyltransferase DHHC" evidence="9">
    <location>
        <begin position="115"/>
        <end position="235"/>
    </location>
</feature>
<dbReference type="PANTHER" id="PTHR22883">
    <property type="entry name" value="ZINC FINGER DHHC DOMAIN CONTAINING PROTEIN"/>
    <property type="match status" value="1"/>
</dbReference>
<keyword evidence="4 7" id="KW-1133">Transmembrane helix</keyword>
<keyword evidence="11" id="KW-1185">Reference proteome</keyword>
<gene>
    <name evidence="10" type="primary">ZDHHC15</name>
</gene>
<dbReference type="GeneTree" id="ENSGT00940000158214"/>
<dbReference type="Ensembl" id="ENSMGAT00000024928.1">
    <property type="protein sequence ID" value="ENSMGAP00000028057.1"/>
    <property type="gene ID" value="ENSMGAG00000006029.3"/>
</dbReference>
<reference evidence="10" key="3">
    <citation type="submission" date="2025-09" db="UniProtKB">
        <authorList>
            <consortium name="Ensembl"/>
        </authorList>
    </citation>
    <scope>IDENTIFICATION</scope>
</reference>
<comment type="similarity">
    <text evidence="7">Belongs to the DHHC palmitoyltransferase family.</text>
</comment>
<keyword evidence="5 7" id="KW-0472">Membrane</keyword>
<feature type="transmembrane region" description="Helical" evidence="7">
    <location>
        <begin position="160"/>
        <end position="180"/>
    </location>
</feature>
<sequence>MCCFVILISLLQFFWVHCAVCCLPVHPLFLTSFPIRVILLEEVGDKMFLVLPVFEKLSPLPMSNCFSHDFCFQYHMSYADKERYENEERPEVQRQILAEIARKLPVYTRTGSGGIRFCDRCQLIKPDRCHHCSVCAMCVLKMDHHCPWVNNCIGFSNYKFFLLFLAYSLLYCLYIAATVFKYFIKYWTGELTNGRSKFHILFLLFLAVMFFVSLMFLFGYHCWLVSRNRSTLEAFSTPVFQNGPDKNGFNLGFVKNLQQVFGEEKKLWLLPIASSDFVAWLLLHIAVKTPASTVCANPVHEKSGSESFLPGKCTAQGV</sequence>
<comment type="domain">
    <text evidence="7">The DHHC domain is required for palmitoyltransferase activity.</text>
</comment>
<dbReference type="Proteomes" id="UP000001645">
    <property type="component" value="Chromosome 9"/>
</dbReference>
<evidence type="ECO:0000256" key="2">
    <source>
        <dbReference type="ARBA" id="ARBA00022679"/>
    </source>
</evidence>
<feature type="signal peptide" evidence="8">
    <location>
        <begin position="1"/>
        <end position="18"/>
    </location>
</feature>
<evidence type="ECO:0000313" key="10">
    <source>
        <dbReference type="Ensembl" id="ENSMGAP00000028057.1"/>
    </source>
</evidence>
<dbReference type="Bgee" id="ENSMGAG00000006029">
    <property type="expression patterns" value="Expressed in brain and 17 other cell types or tissues"/>
</dbReference>
<dbReference type="GO" id="GO:0005794">
    <property type="term" value="C:Golgi apparatus"/>
    <property type="evidence" value="ECO:0007669"/>
    <property type="project" value="TreeGrafter"/>
</dbReference>
<comment type="subcellular location">
    <subcellularLocation>
        <location evidence="1">Membrane</location>
        <topology evidence="1">Multi-pass membrane protein</topology>
    </subcellularLocation>
</comment>
<name>A0A803Y8G0_MELGA</name>
<dbReference type="GO" id="GO:0016188">
    <property type="term" value="P:synaptic vesicle maturation"/>
    <property type="evidence" value="ECO:0007669"/>
    <property type="project" value="TreeGrafter"/>
</dbReference>
<dbReference type="InterPro" id="IPR039859">
    <property type="entry name" value="PFA4/ZDH16/20/ERF2-like"/>
</dbReference>
<reference evidence="10" key="2">
    <citation type="submission" date="2025-08" db="UniProtKB">
        <authorList>
            <consortium name="Ensembl"/>
        </authorList>
    </citation>
    <scope>IDENTIFICATION</scope>
</reference>
<evidence type="ECO:0000256" key="4">
    <source>
        <dbReference type="ARBA" id="ARBA00022989"/>
    </source>
</evidence>
<dbReference type="PANTHER" id="PTHR22883:SF270">
    <property type="entry name" value="PALMITOYLTRANSFERASE ZDHHC15"/>
    <property type="match status" value="1"/>
</dbReference>
<dbReference type="Pfam" id="PF01529">
    <property type="entry name" value="DHHC"/>
    <property type="match status" value="1"/>
</dbReference>
<comment type="catalytic activity">
    <reaction evidence="7">
        <text>L-cysteinyl-[protein] + hexadecanoyl-CoA = S-hexadecanoyl-L-cysteinyl-[protein] + CoA</text>
        <dbReference type="Rhea" id="RHEA:36683"/>
        <dbReference type="Rhea" id="RHEA-COMP:10131"/>
        <dbReference type="Rhea" id="RHEA-COMP:11032"/>
        <dbReference type="ChEBI" id="CHEBI:29950"/>
        <dbReference type="ChEBI" id="CHEBI:57287"/>
        <dbReference type="ChEBI" id="CHEBI:57379"/>
        <dbReference type="ChEBI" id="CHEBI:74151"/>
        <dbReference type="EC" id="2.3.1.225"/>
    </reaction>
</comment>
<dbReference type="GO" id="GO:0005783">
    <property type="term" value="C:endoplasmic reticulum"/>
    <property type="evidence" value="ECO:0007669"/>
    <property type="project" value="TreeGrafter"/>
</dbReference>
<evidence type="ECO:0000256" key="5">
    <source>
        <dbReference type="ARBA" id="ARBA00023136"/>
    </source>
</evidence>
<dbReference type="PROSITE" id="PS50216">
    <property type="entry name" value="DHHC"/>
    <property type="match status" value="1"/>
</dbReference>
<proteinExistence type="inferred from homology"/>
<keyword evidence="6 7" id="KW-0012">Acyltransferase</keyword>
<dbReference type="AlphaFoldDB" id="A0A803Y8G0"/>
<evidence type="ECO:0000256" key="7">
    <source>
        <dbReference type="RuleBase" id="RU079119"/>
    </source>
</evidence>
<dbReference type="GO" id="GO:0019706">
    <property type="term" value="F:protein-cysteine S-palmitoyltransferase activity"/>
    <property type="evidence" value="ECO:0007669"/>
    <property type="project" value="UniProtKB-EC"/>
</dbReference>
<keyword evidence="8" id="KW-0732">Signal</keyword>
<evidence type="ECO:0000256" key="8">
    <source>
        <dbReference type="SAM" id="SignalP"/>
    </source>
</evidence>
<dbReference type="GO" id="GO:0006612">
    <property type="term" value="P:protein targeting to membrane"/>
    <property type="evidence" value="ECO:0007669"/>
    <property type="project" value="TreeGrafter"/>
</dbReference>
<dbReference type="EC" id="2.3.1.225" evidence="7"/>
<evidence type="ECO:0000256" key="3">
    <source>
        <dbReference type="ARBA" id="ARBA00022692"/>
    </source>
</evidence>
<reference evidence="10 11" key="1">
    <citation type="journal article" date="2010" name="PLoS Biol.">
        <title>Multi-platform next-generation sequencing of the domestic turkey (Meleagris gallopavo): genome assembly and analysis.</title>
        <authorList>
            <person name="Dalloul R.A."/>
            <person name="Long J.A."/>
            <person name="Zimin A.V."/>
            <person name="Aslam L."/>
            <person name="Beal K."/>
            <person name="Blomberg L.A."/>
            <person name="Bouffard P."/>
            <person name="Burt D.W."/>
            <person name="Crasta O."/>
            <person name="Crooijmans R.P."/>
            <person name="Cooper K."/>
            <person name="Coulombe R.A."/>
            <person name="De S."/>
            <person name="Delany M.E."/>
            <person name="Dodgson J.B."/>
            <person name="Dong J.J."/>
            <person name="Evans C."/>
            <person name="Frederickson K.M."/>
            <person name="Flicek P."/>
            <person name="Florea L."/>
            <person name="Folkerts O."/>
            <person name="Groenen M.A."/>
            <person name="Harkins T.T."/>
            <person name="Herrero J."/>
            <person name="Hoffmann S."/>
            <person name="Megens H.J."/>
            <person name="Jiang A."/>
            <person name="de Jong P."/>
            <person name="Kaiser P."/>
            <person name="Kim H."/>
            <person name="Kim K.W."/>
            <person name="Kim S."/>
            <person name="Langenberger D."/>
            <person name="Lee M.K."/>
            <person name="Lee T."/>
            <person name="Mane S."/>
            <person name="Marcais G."/>
            <person name="Marz M."/>
            <person name="McElroy A.P."/>
            <person name="Modise T."/>
            <person name="Nefedov M."/>
            <person name="Notredame C."/>
            <person name="Paton I.R."/>
            <person name="Payne W.S."/>
            <person name="Pertea G."/>
            <person name="Prickett D."/>
            <person name="Puiu D."/>
            <person name="Qioa D."/>
            <person name="Raineri E."/>
            <person name="Ruffier M."/>
            <person name="Salzberg S.L."/>
            <person name="Schatz M.C."/>
            <person name="Scheuring C."/>
            <person name="Schmidt C.J."/>
            <person name="Schroeder S."/>
            <person name="Searle S.M."/>
            <person name="Smith E.J."/>
            <person name="Smith J."/>
            <person name="Sonstegard T.S."/>
            <person name="Stadler P.F."/>
            <person name="Tafer H."/>
            <person name="Tu Z.J."/>
            <person name="Van Tassell C.P."/>
            <person name="Vilella A.J."/>
            <person name="Williams K.P."/>
            <person name="Yorke J.A."/>
            <person name="Zhang L."/>
            <person name="Zhang H.B."/>
            <person name="Zhang X."/>
            <person name="Zhang Y."/>
            <person name="Reed K.M."/>
        </authorList>
    </citation>
    <scope>NUCLEOTIDE SEQUENCE [LARGE SCALE GENOMIC DNA]</scope>
</reference>
<keyword evidence="3 7" id="KW-0812">Transmembrane</keyword>
<organism evidence="10 11">
    <name type="scientific">Meleagris gallopavo</name>
    <name type="common">Wild turkey</name>
    <dbReference type="NCBI Taxonomy" id="9103"/>
    <lineage>
        <taxon>Eukaryota</taxon>
        <taxon>Metazoa</taxon>
        <taxon>Chordata</taxon>
        <taxon>Craniata</taxon>
        <taxon>Vertebrata</taxon>
        <taxon>Euteleostomi</taxon>
        <taxon>Archelosauria</taxon>
        <taxon>Archosauria</taxon>
        <taxon>Dinosauria</taxon>
        <taxon>Saurischia</taxon>
        <taxon>Theropoda</taxon>
        <taxon>Coelurosauria</taxon>
        <taxon>Aves</taxon>
        <taxon>Neognathae</taxon>
        <taxon>Galloanserae</taxon>
        <taxon>Galliformes</taxon>
        <taxon>Phasianidae</taxon>
        <taxon>Meleagridinae</taxon>
        <taxon>Meleagris</taxon>
    </lineage>
</organism>
<protein>
    <recommendedName>
        <fullName evidence="7">Palmitoyltransferase</fullName>
        <ecNumber evidence="7">2.3.1.225</ecNumber>
    </recommendedName>
</protein>
<feature type="chain" id="PRO_5032989845" description="Palmitoyltransferase" evidence="8">
    <location>
        <begin position="19"/>
        <end position="318"/>
    </location>
</feature>
<accession>A0A803Y8G0</accession>
<evidence type="ECO:0000313" key="11">
    <source>
        <dbReference type="Proteomes" id="UP000001645"/>
    </source>
</evidence>
<keyword evidence="2 7" id="KW-0808">Transferase</keyword>
<feature type="transmembrane region" description="Helical" evidence="7">
    <location>
        <begin position="200"/>
        <end position="220"/>
    </location>
</feature>